<dbReference type="PANTHER" id="PTHR42250">
    <property type="entry name" value="ASCH DOMAIN-CONTAINING PROTEIN"/>
    <property type="match status" value="1"/>
</dbReference>
<dbReference type="Gene3D" id="2.30.130.30">
    <property type="entry name" value="Hypothetical protein"/>
    <property type="match status" value="1"/>
</dbReference>
<dbReference type="InterPro" id="IPR015947">
    <property type="entry name" value="PUA-like_sf"/>
</dbReference>
<dbReference type="Proteomes" id="UP000177171">
    <property type="component" value="Unassembled WGS sequence"/>
</dbReference>
<accession>A0A1G2LP95</accession>
<dbReference type="SMART" id="SM01022">
    <property type="entry name" value="ASCH"/>
    <property type="match status" value="1"/>
</dbReference>
<feature type="domain" description="ASCH" evidence="1">
    <location>
        <begin position="4"/>
        <end position="108"/>
    </location>
</feature>
<evidence type="ECO:0000313" key="2">
    <source>
        <dbReference type="EMBL" id="OHA12662.1"/>
    </source>
</evidence>
<protein>
    <recommendedName>
        <fullName evidence="1">ASCH domain-containing protein</fullName>
    </recommendedName>
</protein>
<dbReference type="Pfam" id="PF04266">
    <property type="entry name" value="ASCH"/>
    <property type="match status" value="1"/>
</dbReference>
<dbReference type="InterPro" id="IPR007374">
    <property type="entry name" value="ASCH_domain"/>
</dbReference>
<dbReference type="AlphaFoldDB" id="A0A1G2LP95"/>
<evidence type="ECO:0000259" key="1">
    <source>
        <dbReference type="SMART" id="SM01022"/>
    </source>
</evidence>
<gene>
    <name evidence="2" type="ORF">A3G49_00100</name>
</gene>
<dbReference type="EMBL" id="MHQY01000044">
    <property type="protein sequence ID" value="OHA12662.1"/>
    <property type="molecule type" value="Genomic_DNA"/>
</dbReference>
<reference evidence="2 3" key="1">
    <citation type="journal article" date="2016" name="Nat. Commun.">
        <title>Thousands of microbial genomes shed light on interconnected biogeochemical processes in an aquifer system.</title>
        <authorList>
            <person name="Anantharaman K."/>
            <person name="Brown C.T."/>
            <person name="Hug L.A."/>
            <person name="Sharon I."/>
            <person name="Castelle C.J."/>
            <person name="Probst A.J."/>
            <person name="Thomas B.C."/>
            <person name="Singh A."/>
            <person name="Wilkins M.J."/>
            <person name="Karaoz U."/>
            <person name="Brodie E.L."/>
            <person name="Williams K.H."/>
            <person name="Hubbard S.S."/>
            <person name="Banfield J.F."/>
        </authorList>
    </citation>
    <scope>NUCLEOTIDE SEQUENCE [LARGE SCALE GENOMIC DNA]</scope>
</reference>
<comment type="caution">
    <text evidence="2">The sequence shown here is derived from an EMBL/GenBank/DDBJ whole genome shotgun (WGS) entry which is preliminary data.</text>
</comment>
<dbReference type="SUPFAM" id="SSF88697">
    <property type="entry name" value="PUA domain-like"/>
    <property type="match status" value="1"/>
</dbReference>
<name>A0A1G2LP95_9BACT</name>
<evidence type="ECO:0000313" key="3">
    <source>
        <dbReference type="Proteomes" id="UP000177171"/>
    </source>
</evidence>
<dbReference type="PANTHER" id="PTHR42250:SF1">
    <property type="entry name" value="ASCH DOMAIN-CONTAINING PROTEIN"/>
    <property type="match status" value="1"/>
</dbReference>
<proteinExistence type="predicted"/>
<organism evidence="2 3">
    <name type="scientific">Candidatus Sungbacteria bacterium RIFCSPLOWO2_12_FULL_41_11</name>
    <dbReference type="NCBI Taxonomy" id="1802286"/>
    <lineage>
        <taxon>Bacteria</taxon>
        <taxon>Candidatus Sungiibacteriota</taxon>
    </lineage>
</organism>
<sequence length="108" mass="12861">MKILKFRNHLALKILSGEKTVTWRLFDDKDLRVGDKLVFQNWNTGENFAETEIVEVREKKLGKLTDADFERHEKFESEEDMYQHYREYYGEAVNGDTVVKIVSFKLLK</sequence>